<reference evidence="3 4" key="1">
    <citation type="submission" date="2014-03" db="EMBL/GenBank/DDBJ databases">
        <title>Draft genome of the hookworm Oesophagostomum dentatum.</title>
        <authorList>
            <person name="Mitreva M."/>
        </authorList>
    </citation>
    <scope>NUCLEOTIDE SEQUENCE [LARGE SCALE GENOMIC DNA]</scope>
    <source>
        <strain evidence="3 4">OD-Hann</strain>
    </source>
</reference>
<evidence type="ECO:0000313" key="4">
    <source>
        <dbReference type="Proteomes" id="UP000053660"/>
    </source>
</evidence>
<dbReference type="Pfam" id="PF18293">
    <property type="entry name" value="Caprin-1_dimer"/>
    <property type="match status" value="1"/>
</dbReference>
<organism evidence="3 4">
    <name type="scientific">Oesophagostomum dentatum</name>
    <name type="common">Nodular worm</name>
    <dbReference type="NCBI Taxonomy" id="61180"/>
    <lineage>
        <taxon>Eukaryota</taxon>
        <taxon>Metazoa</taxon>
        <taxon>Ecdysozoa</taxon>
        <taxon>Nematoda</taxon>
        <taxon>Chromadorea</taxon>
        <taxon>Rhabditida</taxon>
        <taxon>Rhabditina</taxon>
        <taxon>Rhabditomorpha</taxon>
        <taxon>Strongyloidea</taxon>
        <taxon>Strongylidae</taxon>
        <taxon>Oesophagostomum</taxon>
    </lineage>
</organism>
<feature type="region of interest" description="Disordered" evidence="1">
    <location>
        <begin position="231"/>
        <end position="316"/>
    </location>
</feature>
<dbReference type="Proteomes" id="UP000053660">
    <property type="component" value="Unassembled WGS sequence"/>
</dbReference>
<feature type="domain" description="Caprin-1 dimerization" evidence="2">
    <location>
        <begin position="120"/>
        <end position="220"/>
    </location>
</feature>
<evidence type="ECO:0000313" key="3">
    <source>
        <dbReference type="EMBL" id="KHJ97583.1"/>
    </source>
</evidence>
<gene>
    <name evidence="3" type="ORF">OESDEN_02447</name>
</gene>
<evidence type="ECO:0000259" key="2">
    <source>
        <dbReference type="Pfam" id="PF18293"/>
    </source>
</evidence>
<keyword evidence="4" id="KW-1185">Reference proteome</keyword>
<sequence length="316" mass="33982">MKAAPGFLLGSLVESELLLNPYSGIETQLEKKESYMQSRVDKLHQYNEQAEAGVALTKSQDEARNKLDEVIKHQEYVKHLITMIHRDHLAYDKALKAADSILGSKLNAMKSKAISQSNVYSEILKQLAEPSSLQSFISGTNGAAKMNENELHAVLRLRWAFDPSSEGFSSLAELETRSAEAADVVTAILSEASTVVDKETGLQGKDVFALLESIKKSQFFMGGGFSCSSKSEESCTSTTADSANATESPVLSTVEESDRSYAEKPDSGPAIVNDSVDLSDHEELKSMGTTVGTDEVPSEKPTSASAPVTASESTDG</sequence>
<dbReference type="EMBL" id="KN549432">
    <property type="protein sequence ID" value="KHJ97583.1"/>
    <property type="molecule type" value="Genomic_DNA"/>
</dbReference>
<protein>
    <recommendedName>
        <fullName evidence="2">Caprin-1 dimerization domain-containing protein</fullName>
    </recommendedName>
</protein>
<name>A0A0B1TJ68_OESDE</name>
<evidence type="ECO:0000256" key="1">
    <source>
        <dbReference type="SAM" id="MobiDB-lite"/>
    </source>
</evidence>
<dbReference type="OrthoDB" id="10062814at2759"/>
<dbReference type="AlphaFoldDB" id="A0A0B1TJ68"/>
<feature type="compositionally biased region" description="Polar residues" evidence="1">
    <location>
        <begin position="240"/>
        <end position="251"/>
    </location>
</feature>
<dbReference type="InterPro" id="IPR041637">
    <property type="entry name" value="Caprin-1_dimer"/>
</dbReference>
<feature type="compositionally biased region" description="Basic and acidic residues" evidence="1">
    <location>
        <begin position="256"/>
        <end position="266"/>
    </location>
</feature>
<proteinExistence type="predicted"/>
<accession>A0A0B1TJ68</accession>
<feature type="compositionally biased region" description="Polar residues" evidence="1">
    <location>
        <begin position="300"/>
        <end position="316"/>
    </location>
</feature>